<reference evidence="1 2" key="1">
    <citation type="submission" date="2016-05" db="EMBL/GenBank/DDBJ databases">
        <title>Genome Sequence of Pseudomonas citronellolis Strain SJTE-3, an Estrogens and Persistent Organic Pollutants degradation strain.</title>
        <authorList>
            <person name="Liang R."/>
        </authorList>
    </citation>
    <scope>NUCLEOTIDE SEQUENCE [LARGE SCALE GENOMIC DNA]</scope>
    <source>
        <strain evidence="1 2">SJTE-3</strain>
        <plasmid evidence="2">Plasmid prbl16</plasmid>
    </source>
</reference>
<dbReference type="AlphaFoldDB" id="A0A1A9KN72"/>
<dbReference type="Proteomes" id="UP000077748">
    <property type="component" value="Plasmid pRBL16"/>
</dbReference>
<dbReference type="GeneID" id="93445021"/>
<protein>
    <recommendedName>
        <fullName evidence="3">MarR family transcriptional regulator</fullName>
    </recommendedName>
</protein>
<evidence type="ECO:0000313" key="1">
    <source>
        <dbReference type="EMBL" id="ANI18954.1"/>
    </source>
</evidence>
<keyword evidence="1" id="KW-0614">Plasmid</keyword>
<accession>A0A1A9KN72</accession>
<dbReference type="EMBL" id="CP015879">
    <property type="protein sequence ID" value="ANI18954.1"/>
    <property type="molecule type" value="Genomic_DNA"/>
</dbReference>
<name>A0A1A9KN72_9PSED</name>
<sequence length="110" mass="11858">MTPLTQIKIERGLFKAPATLTEVDRNALAVIQNLGGEITDAGMLGTLVSTKVASARNQRLLGGRLIKRLEGMGLLERRRSDESVSRFALTESGAEQARASKLPITARILA</sequence>
<dbReference type="RefSeq" id="WP_019438004.1">
    <property type="nucleotide sequence ID" value="NZ_CP015879.1"/>
</dbReference>
<evidence type="ECO:0000313" key="2">
    <source>
        <dbReference type="Proteomes" id="UP000077748"/>
    </source>
</evidence>
<gene>
    <name evidence="1" type="ORF">A9C11_33415</name>
</gene>
<organism evidence="1 2">
    <name type="scientific">Pseudomonas citronellolis</name>
    <dbReference type="NCBI Taxonomy" id="53408"/>
    <lineage>
        <taxon>Bacteria</taxon>
        <taxon>Pseudomonadati</taxon>
        <taxon>Pseudomonadota</taxon>
        <taxon>Gammaproteobacteria</taxon>
        <taxon>Pseudomonadales</taxon>
        <taxon>Pseudomonadaceae</taxon>
        <taxon>Pseudomonas</taxon>
    </lineage>
</organism>
<proteinExistence type="predicted"/>
<evidence type="ECO:0008006" key="3">
    <source>
        <dbReference type="Google" id="ProtNLM"/>
    </source>
</evidence>
<geneLocation type="plasmid" evidence="2">
    <name>prbl16</name>
</geneLocation>